<sequence>MSRPYLSVQRKKDQGLPGLAGQYEVTSTCNLKSPNLTLVETSQSSAEILLRASSGNKTDPSNVPGNPGTPEPEQRQQKSPVSQVVENTQAIRIKCQEPSPVPRPDIVGESFLMEGLQWSDYREKSSSATSYSSEARPEDMSQAQLDYFFALSQQSSSPPTPPPAHFHLHQTQTPSKIEFSVIQSSLESNSEEEASKMVNLRRSLVPQSSLSSLGREVGSSQTSGGRVATTIAATQRRKRHGSQLQRESPQVPKDLEKEVPKKVLNPLDCEKAKERILGGQFAVHSELSAGEILQSQVRTVKGLFEDLDEILDKGFRNKQDPHVKDIQHDIKEFLSSGIEGEGIVGFLGKVGTGKSTLLNALLDLEDFIPTRDEGRCMPIILEFAKSKPGLGPFAMDVKYFTKAQLKEDAEALFREIYVEGGKLQKPNTREAKSINRRFNHLFPGEKWDTVSDVNDHIDELFADDEALQRGEDIIHAMDEEACAEQLRDLTVSNSKDRPTDPEIWPLIDKIRIYLDSEVLNTGTIIADIPGIDDDGTRVKAMQKYLSGVQDIIIVTPLKSIFEDANTLAKLGYEGVTFLDGRSRGVLVTNHLDEYGIKQAQLWFKKNRPFKENLEKAVKELSSAGSQFGYTNRADLRGEKAEAAAVAEQKQKEVDKLCSSVLDDFILPHATITFGSTIPTDDISWQVFRVDPIAYKKSRKDSTFLTQVRENMSVQQMVELQDYIGALTYPRQFRLAIFKIREAQRIIANLIFWSSSEVRLPEAIQIVLEKHIRSCLASLESEMGIVRVEISRHVSKSLVAIYAHAEAALYEAIEKAQHIIMHINDNINNMRHTCRAGGEFSGHDWNSKFLEEVRESMCGIWKQSVTFAVQMMNTYQERYHESILAIELHSQKILDEQKIEDTLKAAFKNLISKEFLGIRSQLIKMCRDNVREVHNMFRYGARTFLRPDALKELM</sequence>
<dbReference type="EMBL" id="JAVHNR010000001">
    <property type="protein sequence ID" value="KAK6357518.1"/>
    <property type="molecule type" value="Genomic_DNA"/>
</dbReference>
<evidence type="ECO:0000313" key="3">
    <source>
        <dbReference type="Proteomes" id="UP001313282"/>
    </source>
</evidence>
<organism evidence="2 3">
    <name type="scientific">Orbilia javanica</name>
    <dbReference type="NCBI Taxonomy" id="47235"/>
    <lineage>
        <taxon>Eukaryota</taxon>
        <taxon>Fungi</taxon>
        <taxon>Dikarya</taxon>
        <taxon>Ascomycota</taxon>
        <taxon>Pezizomycotina</taxon>
        <taxon>Orbiliomycetes</taxon>
        <taxon>Orbiliales</taxon>
        <taxon>Orbiliaceae</taxon>
        <taxon>Orbilia</taxon>
    </lineage>
</organism>
<feature type="region of interest" description="Disordered" evidence="1">
    <location>
        <begin position="1"/>
        <end position="20"/>
    </location>
</feature>
<protein>
    <submittedName>
        <fullName evidence="2">Uncharacterized protein</fullName>
    </submittedName>
</protein>
<feature type="compositionally biased region" description="Polar residues" evidence="1">
    <location>
        <begin position="209"/>
        <end position="224"/>
    </location>
</feature>
<comment type="caution">
    <text evidence="2">The sequence shown here is derived from an EMBL/GenBank/DDBJ whole genome shotgun (WGS) entry which is preliminary data.</text>
</comment>
<reference evidence="2 3" key="1">
    <citation type="submission" date="2019-10" db="EMBL/GenBank/DDBJ databases">
        <authorList>
            <person name="Palmer J.M."/>
        </authorList>
    </citation>
    <scope>NUCLEOTIDE SEQUENCE [LARGE SCALE GENOMIC DNA]</scope>
    <source>
        <strain evidence="2 3">TWF718</strain>
    </source>
</reference>
<feature type="compositionally biased region" description="Polar residues" evidence="1">
    <location>
        <begin position="53"/>
        <end position="64"/>
    </location>
</feature>
<dbReference type="SUPFAM" id="SSF52540">
    <property type="entry name" value="P-loop containing nucleoside triphosphate hydrolases"/>
    <property type="match status" value="1"/>
</dbReference>
<name>A0AAN8MZH5_9PEZI</name>
<dbReference type="InterPro" id="IPR027417">
    <property type="entry name" value="P-loop_NTPase"/>
</dbReference>
<keyword evidence="3" id="KW-1185">Reference proteome</keyword>
<dbReference type="PANTHER" id="PTHR36681">
    <property type="entry name" value="NUCLEAR GTPASE, GERMINAL CENTER-ASSOCIATED, TANDEM DUPLICATE 3"/>
    <property type="match status" value="1"/>
</dbReference>
<dbReference type="Proteomes" id="UP001313282">
    <property type="component" value="Unassembled WGS sequence"/>
</dbReference>
<feature type="region of interest" description="Disordered" evidence="1">
    <location>
        <begin position="47"/>
        <end position="83"/>
    </location>
</feature>
<dbReference type="PANTHER" id="PTHR36681:SF3">
    <property type="entry name" value="NUCLEAR GTPASE, GERMINAL CENTER-ASSOCIATED, TANDEM DUPLICATE 3"/>
    <property type="match status" value="1"/>
</dbReference>
<gene>
    <name evidence="2" type="ORF">TWF718_001827</name>
</gene>
<proteinExistence type="predicted"/>
<dbReference type="AlphaFoldDB" id="A0AAN8MZH5"/>
<evidence type="ECO:0000313" key="2">
    <source>
        <dbReference type="EMBL" id="KAK6357518.1"/>
    </source>
</evidence>
<dbReference type="Gene3D" id="3.40.50.300">
    <property type="entry name" value="P-loop containing nucleotide triphosphate hydrolases"/>
    <property type="match status" value="1"/>
</dbReference>
<evidence type="ECO:0000256" key="1">
    <source>
        <dbReference type="SAM" id="MobiDB-lite"/>
    </source>
</evidence>
<accession>A0AAN8MZH5</accession>
<feature type="region of interest" description="Disordered" evidence="1">
    <location>
        <begin position="209"/>
        <end position="252"/>
    </location>
</feature>